<evidence type="ECO:0000313" key="24">
    <source>
        <dbReference type="Proteomes" id="UP000031670"/>
    </source>
</evidence>
<evidence type="ECO:0000256" key="5">
    <source>
        <dbReference type="ARBA" id="ARBA00022448"/>
    </source>
</evidence>
<feature type="domain" description="Thioredoxin" evidence="22">
    <location>
        <begin position="109"/>
        <end position="255"/>
    </location>
</feature>
<feature type="transmembrane region" description="Helical" evidence="21">
    <location>
        <begin position="50"/>
        <end position="68"/>
    </location>
</feature>
<evidence type="ECO:0000256" key="14">
    <source>
        <dbReference type="ARBA" id="ARBA00023027"/>
    </source>
</evidence>
<proteinExistence type="inferred from homology"/>
<keyword evidence="12 21" id="KW-1133">Transmembrane helix</keyword>
<evidence type="ECO:0000256" key="18">
    <source>
        <dbReference type="ARBA" id="ARBA00032465"/>
    </source>
</evidence>
<keyword evidence="17" id="KW-0676">Redox-active center</keyword>
<feature type="transmembrane region" description="Helical" evidence="21">
    <location>
        <begin position="16"/>
        <end position="38"/>
    </location>
</feature>
<evidence type="ECO:0000256" key="20">
    <source>
        <dbReference type="ARBA" id="ARBA00047804"/>
    </source>
</evidence>
<dbReference type="InterPro" id="IPR035671">
    <property type="entry name" value="DsbD_gamma"/>
</dbReference>
<evidence type="ECO:0000256" key="7">
    <source>
        <dbReference type="ARBA" id="ARBA00022519"/>
    </source>
</evidence>
<keyword evidence="9" id="KW-0732">Signal</keyword>
<dbReference type="PROSITE" id="PS51352">
    <property type="entry name" value="THIOREDOXIN_2"/>
    <property type="match status" value="1"/>
</dbReference>
<evidence type="ECO:0000256" key="19">
    <source>
        <dbReference type="ARBA" id="ARBA00047388"/>
    </source>
</evidence>
<feature type="transmembrane region" description="Helical" evidence="21">
    <location>
        <begin position="103"/>
        <end position="124"/>
    </location>
</feature>
<evidence type="ECO:0000313" key="23">
    <source>
        <dbReference type="EMBL" id="GAM65161.1"/>
    </source>
</evidence>
<dbReference type="EMBL" id="BBSA01000017">
    <property type="protein sequence ID" value="GAM65161.1"/>
    <property type="molecule type" value="Genomic_DNA"/>
</dbReference>
<evidence type="ECO:0000256" key="17">
    <source>
        <dbReference type="ARBA" id="ARBA00023284"/>
    </source>
</evidence>
<comment type="catalytic activity">
    <reaction evidence="20">
        <text>[protein]-dithiol + NADP(+) = [protein]-disulfide + NADPH + H(+)</text>
        <dbReference type="Rhea" id="RHEA:18753"/>
        <dbReference type="Rhea" id="RHEA-COMP:10593"/>
        <dbReference type="Rhea" id="RHEA-COMP:10594"/>
        <dbReference type="ChEBI" id="CHEBI:15378"/>
        <dbReference type="ChEBI" id="CHEBI:29950"/>
        <dbReference type="ChEBI" id="CHEBI:50058"/>
        <dbReference type="ChEBI" id="CHEBI:57783"/>
        <dbReference type="ChEBI" id="CHEBI:58349"/>
        <dbReference type="EC" id="1.8.1.8"/>
    </reaction>
</comment>
<protein>
    <recommendedName>
        <fullName evidence="4">Thiol:disulfide interchange protein DsbD</fullName>
        <ecNumber evidence="3">1.8.1.8</ecNumber>
    </recommendedName>
    <alternativeName>
        <fullName evidence="18">Protein-disulfide reductase</fullName>
    </alternativeName>
</protein>
<evidence type="ECO:0000256" key="16">
    <source>
        <dbReference type="ARBA" id="ARBA00023157"/>
    </source>
</evidence>
<dbReference type="InterPro" id="IPR036249">
    <property type="entry name" value="Thioredoxin-like_sf"/>
</dbReference>
<feature type="transmembrane region" description="Helical" evidence="21">
    <location>
        <begin position="74"/>
        <end position="91"/>
    </location>
</feature>
<comment type="similarity">
    <text evidence="2">Belongs to the thioredoxin family. DsbD subfamily.</text>
</comment>
<dbReference type="Pfam" id="PF02683">
    <property type="entry name" value="DsbD_TM"/>
    <property type="match status" value="1"/>
</dbReference>
<keyword evidence="7" id="KW-0997">Cell inner membrane</keyword>
<keyword evidence="13" id="KW-0560">Oxidoreductase</keyword>
<accession>A0A0B8PFP6</accession>
<evidence type="ECO:0000256" key="6">
    <source>
        <dbReference type="ARBA" id="ARBA00022475"/>
    </source>
</evidence>
<evidence type="ECO:0000256" key="2">
    <source>
        <dbReference type="ARBA" id="ARBA00007241"/>
    </source>
</evidence>
<name>A0A0B8PFP6_9VIBR</name>
<evidence type="ECO:0000256" key="15">
    <source>
        <dbReference type="ARBA" id="ARBA00023136"/>
    </source>
</evidence>
<evidence type="ECO:0000256" key="9">
    <source>
        <dbReference type="ARBA" id="ARBA00022729"/>
    </source>
</evidence>
<dbReference type="GO" id="GO:0045454">
    <property type="term" value="P:cell redox homeostasis"/>
    <property type="evidence" value="ECO:0007669"/>
    <property type="project" value="TreeGrafter"/>
</dbReference>
<evidence type="ECO:0000256" key="12">
    <source>
        <dbReference type="ARBA" id="ARBA00022989"/>
    </source>
</evidence>
<dbReference type="Proteomes" id="UP000031670">
    <property type="component" value="Unassembled WGS sequence"/>
</dbReference>
<evidence type="ECO:0000256" key="13">
    <source>
        <dbReference type="ARBA" id="ARBA00023002"/>
    </source>
</evidence>
<dbReference type="Pfam" id="PF13899">
    <property type="entry name" value="Thioredoxin_7"/>
    <property type="match status" value="1"/>
</dbReference>
<evidence type="ECO:0000256" key="11">
    <source>
        <dbReference type="ARBA" id="ARBA00022982"/>
    </source>
</evidence>
<dbReference type="NCBIfam" id="NF001419">
    <property type="entry name" value="PRK00293.1"/>
    <property type="match status" value="1"/>
</dbReference>
<organism evidence="23 24">
    <name type="scientific">Vibrio ishigakensis</name>
    <dbReference type="NCBI Taxonomy" id="1481914"/>
    <lineage>
        <taxon>Bacteria</taxon>
        <taxon>Pseudomonadati</taxon>
        <taxon>Pseudomonadota</taxon>
        <taxon>Gammaproteobacteria</taxon>
        <taxon>Vibrionales</taxon>
        <taxon>Vibrionaceae</taxon>
        <taxon>Vibrio</taxon>
    </lineage>
</organism>
<dbReference type="InterPro" id="IPR003834">
    <property type="entry name" value="Cyt_c_assmbl_TM_dom"/>
</dbReference>
<keyword evidence="6" id="KW-1003">Cell membrane</keyword>
<evidence type="ECO:0000256" key="3">
    <source>
        <dbReference type="ARBA" id="ARBA00012612"/>
    </source>
</evidence>
<dbReference type="InterPro" id="IPR017937">
    <property type="entry name" value="Thioredoxin_CS"/>
</dbReference>
<dbReference type="GO" id="GO:0005886">
    <property type="term" value="C:plasma membrane"/>
    <property type="evidence" value="ECO:0007669"/>
    <property type="project" value="UniProtKB-SubCell"/>
</dbReference>
<sequence length="255" mass="28448">MYVAQTGDLTTGAITLYALALGMGIPLILVAVFGNKLLPKAGLWMDKVKTLFGFVLLAAPLFFIERLVSGTWVTILWSGLGISFFAWLYHAKNQLEFGSWKQSVVSIVAILGLVGSATPLWTLVSGNHVEVVEAQIAFKRIENAQDLERELALAKEQGKPVMLDFYADWCVACKEFEKYTFHAPKVEEKLKGFVLLQADVTNNRPQDIQLLEKMRVLGLPTIEFWDASGEHLNGARLTGFVKADPFMQHLDRFSL</sequence>
<dbReference type="FunFam" id="3.40.30.10:FF:000116">
    <property type="entry name" value="Thiol:disulfide interchange protein DsbD"/>
    <property type="match status" value="1"/>
</dbReference>
<evidence type="ECO:0000256" key="1">
    <source>
        <dbReference type="ARBA" id="ARBA00004429"/>
    </source>
</evidence>
<evidence type="ECO:0000256" key="4">
    <source>
        <dbReference type="ARBA" id="ARBA00013830"/>
    </source>
</evidence>
<dbReference type="InterPro" id="IPR013766">
    <property type="entry name" value="Thioredoxin_domain"/>
</dbReference>
<evidence type="ECO:0000256" key="10">
    <source>
        <dbReference type="ARBA" id="ARBA00022748"/>
    </source>
</evidence>
<reference evidence="23 24" key="1">
    <citation type="submission" date="2015-01" db="EMBL/GenBank/DDBJ databases">
        <title>Vibrio sp. C5 JCM 19232 whole genome shotgun sequence.</title>
        <authorList>
            <person name="Sawabe T."/>
            <person name="Meirelles P."/>
            <person name="Feng G."/>
            <person name="Sayaka M."/>
            <person name="Hattori M."/>
            <person name="Ohkuma M."/>
        </authorList>
    </citation>
    <scope>NUCLEOTIDE SEQUENCE [LARGE SCALE GENOMIC DNA]</scope>
    <source>
        <strain evidence="23 24">JCM19232</strain>
    </source>
</reference>
<keyword evidence="14" id="KW-0520">NAD</keyword>
<keyword evidence="10" id="KW-0201">Cytochrome c-type biogenesis</keyword>
<comment type="catalytic activity">
    <reaction evidence="19">
        <text>[protein]-dithiol + NAD(+) = [protein]-disulfide + NADH + H(+)</text>
        <dbReference type="Rhea" id="RHEA:18749"/>
        <dbReference type="Rhea" id="RHEA-COMP:10593"/>
        <dbReference type="Rhea" id="RHEA-COMP:10594"/>
        <dbReference type="ChEBI" id="CHEBI:15378"/>
        <dbReference type="ChEBI" id="CHEBI:29950"/>
        <dbReference type="ChEBI" id="CHEBI:50058"/>
        <dbReference type="ChEBI" id="CHEBI:57540"/>
        <dbReference type="ChEBI" id="CHEBI:57945"/>
        <dbReference type="EC" id="1.8.1.8"/>
    </reaction>
</comment>
<dbReference type="PROSITE" id="PS00194">
    <property type="entry name" value="THIOREDOXIN_1"/>
    <property type="match status" value="1"/>
</dbReference>
<dbReference type="PANTHER" id="PTHR32234:SF0">
    <property type="entry name" value="THIOL:DISULFIDE INTERCHANGE PROTEIN DSBD"/>
    <property type="match status" value="1"/>
</dbReference>
<evidence type="ECO:0000256" key="21">
    <source>
        <dbReference type="SAM" id="Phobius"/>
    </source>
</evidence>
<keyword evidence="5" id="KW-0813">Transport</keyword>
<dbReference type="EC" id="1.8.1.8" evidence="3"/>
<comment type="subcellular location">
    <subcellularLocation>
        <location evidence="1">Cell inner membrane</location>
        <topology evidence="1">Multi-pass membrane protein</topology>
    </subcellularLocation>
</comment>
<dbReference type="GO" id="GO:0017004">
    <property type="term" value="P:cytochrome complex assembly"/>
    <property type="evidence" value="ECO:0007669"/>
    <property type="project" value="UniProtKB-KW"/>
</dbReference>
<evidence type="ECO:0000256" key="8">
    <source>
        <dbReference type="ARBA" id="ARBA00022692"/>
    </source>
</evidence>
<keyword evidence="15 21" id="KW-0472">Membrane</keyword>
<dbReference type="CDD" id="cd02953">
    <property type="entry name" value="DsbDgamma"/>
    <property type="match status" value="1"/>
</dbReference>
<dbReference type="Gene3D" id="3.40.30.10">
    <property type="entry name" value="Glutaredoxin"/>
    <property type="match status" value="1"/>
</dbReference>
<reference evidence="23 24" key="2">
    <citation type="submission" date="2015-01" db="EMBL/GenBank/DDBJ databases">
        <authorList>
            <consortium name="NBRP consortium"/>
            <person name="Sawabe T."/>
            <person name="Meirelles P."/>
            <person name="Feng G."/>
            <person name="Sayaka M."/>
            <person name="Hattori M."/>
            <person name="Ohkuma M."/>
        </authorList>
    </citation>
    <scope>NUCLEOTIDE SEQUENCE [LARGE SCALE GENOMIC DNA]</scope>
    <source>
        <strain evidence="23 24">JCM19232</strain>
    </source>
</reference>
<gene>
    <name evidence="23" type="ORF">JCM19232_2036</name>
</gene>
<evidence type="ECO:0000259" key="22">
    <source>
        <dbReference type="PROSITE" id="PS51352"/>
    </source>
</evidence>
<keyword evidence="11" id="KW-0249">Electron transport</keyword>
<dbReference type="SUPFAM" id="SSF52833">
    <property type="entry name" value="Thioredoxin-like"/>
    <property type="match status" value="1"/>
</dbReference>
<dbReference type="AlphaFoldDB" id="A0A0B8PFP6"/>
<comment type="caution">
    <text evidence="23">The sequence shown here is derived from an EMBL/GenBank/DDBJ whole genome shotgun (WGS) entry which is preliminary data.</text>
</comment>
<dbReference type="PANTHER" id="PTHR32234">
    <property type="entry name" value="THIOL:DISULFIDE INTERCHANGE PROTEIN DSBD"/>
    <property type="match status" value="1"/>
</dbReference>
<dbReference type="GO" id="GO:0047134">
    <property type="term" value="F:protein-disulfide reductase [NAD(P)H] activity"/>
    <property type="evidence" value="ECO:0007669"/>
    <property type="project" value="UniProtKB-EC"/>
</dbReference>
<keyword evidence="8 21" id="KW-0812">Transmembrane</keyword>
<keyword evidence="16" id="KW-1015">Disulfide bond</keyword>